<evidence type="ECO:0000313" key="3">
    <source>
        <dbReference type="Proteomes" id="UP000526125"/>
    </source>
</evidence>
<dbReference type="AlphaFoldDB" id="A0A7Y6BW86"/>
<reference evidence="2 3" key="1">
    <citation type="submission" date="2020-05" db="EMBL/GenBank/DDBJ databases">
        <title>Genome Sequencing of Type Strains.</title>
        <authorList>
            <person name="Lemaire J.F."/>
            <person name="Inderbitzin P."/>
            <person name="Gregorio O.A."/>
            <person name="Collins S.B."/>
            <person name="Wespe N."/>
            <person name="Knight-Connoni V."/>
        </authorList>
    </citation>
    <scope>NUCLEOTIDE SEQUENCE [LARGE SCALE GENOMIC DNA]</scope>
    <source>
        <strain evidence="2 3">LMG 21957</strain>
    </source>
</reference>
<feature type="transmembrane region" description="Helical" evidence="1">
    <location>
        <begin position="6"/>
        <end position="22"/>
    </location>
</feature>
<dbReference type="RefSeq" id="WP_175395425.1">
    <property type="nucleotide sequence ID" value="NZ_JABMCB010000173.1"/>
</dbReference>
<feature type="transmembrane region" description="Helical" evidence="1">
    <location>
        <begin position="38"/>
        <end position="59"/>
    </location>
</feature>
<evidence type="ECO:0000256" key="1">
    <source>
        <dbReference type="SAM" id="Phobius"/>
    </source>
</evidence>
<gene>
    <name evidence="2" type="ORF">HP552_10275</name>
</gene>
<keyword evidence="3" id="KW-1185">Reference proteome</keyword>
<accession>A0A7Y6BW86</accession>
<keyword evidence="1" id="KW-0812">Transmembrane</keyword>
<sequence length="68" mass="7663">MIFVTAVMIGTGIMFLVGPRYVTHSSHRQITNRETSRWIGYSLLTMSALFLFMGALQLLDEASHHIGH</sequence>
<comment type="caution">
    <text evidence="2">The sequence shown here is derived from an EMBL/GenBank/DDBJ whole genome shotgun (WGS) entry which is preliminary data.</text>
</comment>
<name>A0A7Y6BW86_9BACL</name>
<proteinExistence type="predicted"/>
<keyword evidence="1" id="KW-1133">Transmembrane helix</keyword>
<organism evidence="2 3">
    <name type="scientific">Paenibacillus xylanilyticus</name>
    <dbReference type="NCBI Taxonomy" id="248903"/>
    <lineage>
        <taxon>Bacteria</taxon>
        <taxon>Bacillati</taxon>
        <taxon>Bacillota</taxon>
        <taxon>Bacilli</taxon>
        <taxon>Bacillales</taxon>
        <taxon>Paenibacillaceae</taxon>
        <taxon>Paenibacillus</taxon>
    </lineage>
</organism>
<dbReference type="EMBL" id="JABMCB010000173">
    <property type="protein sequence ID" value="NUU75616.1"/>
    <property type="molecule type" value="Genomic_DNA"/>
</dbReference>
<evidence type="ECO:0000313" key="2">
    <source>
        <dbReference type="EMBL" id="NUU75616.1"/>
    </source>
</evidence>
<dbReference type="Proteomes" id="UP000526125">
    <property type="component" value="Unassembled WGS sequence"/>
</dbReference>
<protein>
    <submittedName>
        <fullName evidence="2">Uncharacterized protein</fullName>
    </submittedName>
</protein>
<keyword evidence="1" id="KW-0472">Membrane</keyword>